<organism evidence="2 3">
    <name type="scientific">Podospora pseudopauciseta</name>
    <dbReference type="NCBI Taxonomy" id="2093780"/>
    <lineage>
        <taxon>Eukaryota</taxon>
        <taxon>Fungi</taxon>
        <taxon>Dikarya</taxon>
        <taxon>Ascomycota</taxon>
        <taxon>Pezizomycotina</taxon>
        <taxon>Sordariomycetes</taxon>
        <taxon>Sordariomycetidae</taxon>
        <taxon>Sordariales</taxon>
        <taxon>Podosporaceae</taxon>
        <taxon>Podospora</taxon>
    </lineage>
</organism>
<feature type="region of interest" description="Disordered" evidence="1">
    <location>
        <begin position="60"/>
        <end position="83"/>
    </location>
</feature>
<protein>
    <submittedName>
        <fullName evidence="2">Uncharacterized protein</fullName>
    </submittedName>
</protein>
<accession>A0ABR0H8H5</accession>
<dbReference type="GeneID" id="87933398"/>
<comment type="caution">
    <text evidence="2">The sequence shown here is derived from an EMBL/GenBank/DDBJ whole genome shotgun (WGS) entry which is preliminary data.</text>
</comment>
<keyword evidence="3" id="KW-1185">Reference proteome</keyword>
<evidence type="ECO:0000313" key="3">
    <source>
        <dbReference type="Proteomes" id="UP001326199"/>
    </source>
</evidence>
<evidence type="ECO:0000256" key="1">
    <source>
        <dbReference type="SAM" id="MobiDB-lite"/>
    </source>
</evidence>
<sequence>MEQCWCHDTEGCNLCQISDHPPRTTPSREFYTQYISTLPSSLFGPLIDLRQIHHRINTMSTTPDQTHAPPQDEAKPLPTSTTTSEWETPLIQCFPCGLFWKAIAYPCIFYGQTAQRLRDPNLPAEENNADCKDFAVNNVLLSIDIMKHRAEIRKKYSIPGSETKDCLVSCFCCSCAVMQHDGELRGRQEKEGIRVGYKSQAGMVLPGGGERRREGWGEVVQ</sequence>
<name>A0ABR0H8H5_9PEZI</name>
<dbReference type="EMBL" id="JAFFHB010000007">
    <property type="protein sequence ID" value="KAK4664340.1"/>
    <property type="molecule type" value="Genomic_DNA"/>
</dbReference>
<dbReference type="RefSeq" id="XP_062764306.1">
    <property type="nucleotide sequence ID" value="XM_062913055.1"/>
</dbReference>
<proteinExistence type="predicted"/>
<dbReference type="Proteomes" id="UP001326199">
    <property type="component" value="Unassembled WGS sequence"/>
</dbReference>
<dbReference type="InterPro" id="IPR006461">
    <property type="entry name" value="PLAC_motif_containing"/>
</dbReference>
<reference evidence="2 3" key="1">
    <citation type="journal article" date="2023" name="bioRxiv">
        <title>High-quality genome assemblies of four members of thePodospora anserinaspecies complex.</title>
        <authorList>
            <person name="Ament-Velasquez S.L."/>
            <person name="Vogan A.A."/>
            <person name="Wallerman O."/>
            <person name="Hartmann F."/>
            <person name="Gautier V."/>
            <person name="Silar P."/>
            <person name="Giraud T."/>
            <person name="Johannesson H."/>
        </authorList>
    </citation>
    <scope>NUCLEOTIDE SEQUENCE [LARGE SCALE GENOMIC DNA]</scope>
    <source>
        <strain evidence="2 3">CBS 411.78</strain>
    </source>
</reference>
<dbReference type="NCBIfam" id="TIGR01571">
    <property type="entry name" value="A_thal_Cys_rich"/>
    <property type="match status" value="1"/>
</dbReference>
<dbReference type="Pfam" id="PF04749">
    <property type="entry name" value="PLAC8"/>
    <property type="match status" value="1"/>
</dbReference>
<gene>
    <name evidence="2" type="ORF">QC763_504625</name>
</gene>
<evidence type="ECO:0000313" key="2">
    <source>
        <dbReference type="EMBL" id="KAK4664340.1"/>
    </source>
</evidence>
<dbReference type="PANTHER" id="PTHR15907">
    <property type="entry name" value="DUF614 FAMILY PROTEIN-RELATED"/>
    <property type="match status" value="1"/>
</dbReference>